<proteinExistence type="predicted"/>
<evidence type="ECO:0000259" key="1">
    <source>
        <dbReference type="Pfam" id="PF11443"/>
    </source>
</evidence>
<reference evidence="2" key="1">
    <citation type="submission" date="2023-05" db="EMBL/GenBank/DDBJ databases">
        <authorList>
            <person name="Huff M."/>
        </authorList>
    </citation>
    <scope>NUCLEOTIDE SEQUENCE</scope>
</reference>
<evidence type="ECO:0000313" key="2">
    <source>
        <dbReference type="EMBL" id="CAI9775973.1"/>
    </source>
</evidence>
<accession>A0AAD1ZUJ2</accession>
<dbReference type="InterPro" id="IPR011205">
    <property type="entry name" value="UCP015417_vWA"/>
</dbReference>
<gene>
    <name evidence="2" type="ORF">FPE_LOCUS23403</name>
</gene>
<protein>
    <recommendedName>
        <fullName evidence="1">DUF2828 domain-containing protein</fullName>
    </recommendedName>
</protein>
<dbReference type="PIRSF" id="PIRSF015417">
    <property type="entry name" value="T31B5_30_vWA"/>
    <property type="match status" value="1"/>
</dbReference>
<dbReference type="Pfam" id="PF11443">
    <property type="entry name" value="DUF2828"/>
    <property type="match status" value="1"/>
</dbReference>
<dbReference type="InterPro" id="IPR058580">
    <property type="entry name" value="DUF2828"/>
</dbReference>
<dbReference type="AlphaFoldDB" id="A0AAD1ZUJ2"/>
<dbReference type="EMBL" id="OU503049">
    <property type="protein sequence ID" value="CAI9775973.1"/>
    <property type="molecule type" value="Genomic_DNA"/>
</dbReference>
<dbReference type="PANTHER" id="PTHR31373">
    <property type="entry name" value="OS06G0652100 PROTEIN"/>
    <property type="match status" value="1"/>
</dbReference>
<keyword evidence="3" id="KW-1185">Reference proteome</keyword>
<dbReference type="PANTHER" id="PTHR31373:SF27">
    <property type="entry name" value="TROVE DOMAIN-CONTAINING PROTEIN"/>
    <property type="match status" value="1"/>
</dbReference>
<name>A0AAD1ZUJ2_9LAMI</name>
<feature type="domain" description="DUF2828" evidence="1">
    <location>
        <begin position="3"/>
        <end position="222"/>
    </location>
</feature>
<organism evidence="2 3">
    <name type="scientific">Fraxinus pennsylvanica</name>
    <dbReference type="NCBI Taxonomy" id="56036"/>
    <lineage>
        <taxon>Eukaryota</taxon>
        <taxon>Viridiplantae</taxon>
        <taxon>Streptophyta</taxon>
        <taxon>Embryophyta</taxon>
        <taxon>Tracheophyta</taxon>
        <taxon>Spermatophyta</taxon>
        <taxon>Magnoliopsida</taxon>
        <taxon>eudicotyledons</taxon>
        <taxon>Gunneridae</taxon>
        <taxon>Pentapetalae</taxon>
        <taxon>asterids</taxon>
        <taxon>lamiids</taxon>
        <taxon>Lamiales</taxon>
        <taxon>Oleaceae</taxon>
        <taxon>Oleeae</taxon>
        <taxon>Fraxinus</taxon>
    </lineage>
</organism>
<evidence type="ECO:0000313" key="3">
    <source>
        <dbReference type="Proteomes" id="UP000834106"/>
    </source>
</evidence>
<dbReference type="Proteomes" id="UP000834106">
    <property type="component" value="Chromosome 14"/>
</dbReference>
<sequence>MKMEKEKARALRKEKELNNARKGFNKYNLDEKYRFLHDMVSDFFVELLKSDLEKLSSGNLSKISLAAKWCPSVDSSYDKATLICESVARKMFPKENHPEYDGIEEAHYVYRVRDRLRKDVLVPLHKALELPEVFMSAKEWNVLPYNRVASVAMKNYKELFLKHDSERFMEYLEKVKRGDAKIAAGALLPHEIIGELDDEQSGEVAELQWKRMVDDLLKKGKLSFKMLRVKLLRPRHNL</sequence>